<evidence type="ECO:0000313" key="2">
    <source>
        <dbReference type="EMBL" id="BCJ31546.1"/>
    </source>
</evidence>
<evidence type="ECO:0000256" key="1">
    <source>
        <dbReference type="SAM" id="SignalP"/>
    </source>
</evidence>
<dbReference type="Proteomes" id="UP000680750">
    <property type="component" value="Chromosome"/>
</dbReference>
<proteinExistence type="predicted"/>
<feature type="chain" id="PRO_5032555654" description="Peptidase inhibitor family I36" evidence="1">
    <location>
        <begin position="31"/>
        <end position="277"/>
    </location>
</feature>
<dbReference type="Gene3D" id="2.60.20.10">
    <property type="entry name" value="Crystallins"/>
    <property type="match status" value="1"/>
</dbReference>
<dbReference type="Pfam" id="PF03995">
    <property type="entry name" value="Inhibitor_I36"/>
    <property type="match status" value="1"/>
</dbReference>
<keyword evidence="3" id="KW-1185">Reference proteome</keyword>
<protein>
    <recommendedName>
        <fullName evidence="4">Peptidase inhibitor family I36</fullName>
    </recommendedName>
</protein>
<sequence length="277" mass="28959">MKLVKRIVTTGSVVLGLALPVLTIATPASAAARDGVCQSGEFCYYYNSNEAGSVSDFTGSVSNYGTTEPTCYDFKGSGAGQGTCIKNNAASVWNRSSVTVRVYYNSDYGGTYQSFAPGAKGNLNSTLKNNNASHLFVTSGSGCSTAGLGDPRTCAGAVSWATSHETTSYHSDYYNRCDHVVGLAYGFSASGSTTAYNHWLAVPSSYKHAGDRSVPAGGLAFFGGGAGHVMISIGSGKFVSTDIGGNGTLTETTIATIESRWGKPYLGWTQPWFQANH</sequence>
<evidence type="ECO:0000313" key="3">
    <source>
        <dbReference type="Proteomes" id="UP000680750"/>
    </source>
</evidence>
<evidence type="ECO:0008006" key="4">
    <source>
        <dbReference type="Google" id="ProtNLM"/>
    </source>
</evidence>
<dbReference type="RefSeq" id="WP_244844061.1">
    <property type="nucleotide sequence ID" value="NZ_AP023354.1"/>
</dbReference>
<dbReference type="EMBL" id="AP023354">
    <property type="protein sequence ID" value="BCJ31546.1"/>
    <property type="molecule type" value="Genomic_DNA"/>
</dbReference>
<organism evidence="2 3">
    <name type="scientific">Actinocatenispora sera</name>
    <dbReference type="NCBI Taxonomy" id="390989"/>
    <lineage>
        <taxon>Bacteria</taxon>
        <taxon>Bacillati</taxon>
        <taxon>Actinomycetota</taxon>
        <taxon>Actinomycetes</taxon>
        <taxon>Micromonosporales</taxon>
        <taxon>Micromonosporaceae</taxon>
        <taxon>Actinocatenispora</taxon>
    </lineage>
</organism>
<dbReference type="AlphaFoldDB" id="A0A810LBA5"/>
<gene>
    <name evidence="2" type="ORF">Asera_56540</name>
</gene>
<dbReference type="KEGG" id="aser:Asera_56540"/>
<name>A0A810LBA5_9ACTN</name>
<feature type="signal peptide" evidence="1">
    <location>
        <begin position="1"/>
        <end position="30"/>
    </location>
</feature>
<keyword evidence="1" id="KW-0732">Signal</keyword>
<accession>A0A810LBA5</accession>
<reference evidence="2" key="1">
    <citation type="submission" date="2020-08" db="EMBL/GenBank/DDBJ databases">
        <title>Whole genome shotgun sequence of Actinocatenispora sera NBRC 101916.</title>
        <authorList>
            <person name="Komaki H."/>
            <person name="Tamura T."/>
        </authorList>
    </citation>
    <scope>NUCLEOTIDE SEQUENCE</scope>
    <source>
        <strain evidence="2">NBRC 101916</strain>
    </source>
</reference>